<dbReference type="InterPro" id="IPR001296">
    <property type="entry name" value="Glyco_trans_1"/>
</dbReference>
<gene>
    <name evidence="2" type="ORF">CQA01_12820</name>
</gene>
<proteinExistence type="predicted"/>
<dbReference type="RefSeq" id="WP_020893057.1">
    <property type="nucleotide sequence ID" value="NZ_BJYV01000004.1"/>
</dbReference>
<feature type="domain" description="Glycosyl transferase family 1" evidence="1">
    <location>
        <begin position="221"/>
        <end position="354"/>
    </location>
</feature>
<dbReference type="Pfam" id="PF00534">
    <property type="entry name" value="Glycos_transf_1"/>
    <property type="match status" value="1"/>
</dbReference>
<keyword evidence="3" id="KW-1185">Reference proteome</keyword>
<accession>A0A512C966</accession>
<evidence type="ECO:0000259" key="1">
    <source>
        <dbReference type="Pfam" id="PF00534"/>
    </source>
</evidence>
<dbReference type="SUPFAM" id="SSF53756">
    <property type="entry name" value="UDP-Glycosyltransferase/glycogen phosphorylase"/>
    <property type="match status" value="1"/>
</dbReference>
<dbReference type="InterPro" id="IPR050194">
    <property type="entry name" value="Glycosyltransferase_grp1"/>
</dbReference>
<dbReference type="Proteomes" id="UP000321301">
    <property type="component" value="Unassembled WGS sequence"/>
</dbReference>
<comment type="caution">
    <text evidence="2">The sequence shown here is derived from an EMBL/GenBank/DDBJ whole genome shotgun (WGS) entry which is preliminary data.</text>
</comment>
<dbReference type="GO" id="GO:0016757">
    <property type="term" value="F:glycosyltransferase activity"/>
    <property type="evidence" value="ECO:0007669"/>
    <property type="project" value="InterPro"/>
</dbReference>
<reference evidence="2 3" key="1">
    <citation type="submission" date="2019-07" db="EMBL/GenBank/DDBJ databases">
        <title>Whole genome shotgun sequence of Cyclobacterium qasimii NBRC 106168.</title>
        <authorList>
            <person name="Hosoyama A."/>
            <person name="Uohara A."/>
            <person name="Ohji S."/>
            <person name="Ichikawa N."/>
        </authorList>
    </citation>
    <scope>NUCLEOTIDE SEQUENCE [LARGE SCALE GENOMIC DNA]</scope>
    <source>
        <strain evidence="2 3">NBRC 106168</strain>
    </source>
</reference>
<protein>
    <recommendedName>
        <fullName evidence="1">Glycosyl transferase family 1 domain-containing protein</fullName>
    </recommendedName>
</protein>
<dbReference type="AlphaFoldDB" id="A0A512C966"/>
<dbReference type="PANTHER" id="PTHR45947">
    <property type="entry name" value="SULFOQUINOVOSYL TRANSFERASE SQD2"/>
    <property type="match status" value="1"/>
</dbReference>
<evidence type="ECO:0000313" key="3">
    <source>
        <dbReference type="Proteomes" id="UP000321301"/>
    </source>
</evidence>
<dbReference type="EMBL" id="BJYV01000004">
    <property type="protein sequence ID" value="GEO20748.1"/>
    <property type="molecule type" value="Genomic_DNA"/>
</dbReference>
<sequence>MNILVLTSVFYVPGKSKEYNTKIVNYFISEWVDQGHSVIVVYNKTIFPKLYYLFPEKVYDFIEGHLGLVIDNKDAIDGDINIYKGATVITLPMIKYFPHGVFSKSTLDNQISKINFFLEENNFIPDVILGHWDKPQLNLIPELKKKYKCKSSLVFHSPLKDFSTLMERKLNSFNSIGFRNASILEQTKSKFDSLNNTFICYSGIPDSLFIDNESNPKSFSNKISKHIFVGGLIKRKFPLQTLQALIDLNKDFTFDIIGQGSEFKKIQDLIQINELEKTVILHGRISRKEIISKFNIAECFTMISKDEAFGLVYLEAMSCGCIVIGAKNEGIDGIIIHGINGFLCEAGNVEELVGIYRYIDSLSINELQKISDAAFTTSKNFTDSEVAKRYLQIFN</sequence>
<evidence type="ECO:0000313" key="2">
    <source>
        <dbReference type="EMBL" id="GEO20748.1"/>
    </source>
</evidence>
<dbReference type="Gene3D" id="3.40.50.2000">
    <property type="entry name" value="Glycogen Phosphorylase B"/>
    <property type="match status" value="2"/>
</dbReference>
<organism evidence="2 3">
    <name type="scientific">Cyclobacterium qasimii</name>
    <dbReference type="NCBI Taxonomy" id="1350429"/>
    <lineage>
        <taxon>Bacteria</taxon>
        <taxon>Pseudomonadati</taxon>
        <taxon>Bacteroidota</taxon>
        <taxon>Cytophagia</taxon>
        <taxon>Cytophagales</taxon>
        <taxon>Cyclobacteriaceae</taxon>
        <taxon>Cyclobacterium</taxon>
    </lineage>
</organism>
<dbReference type="PANTHER" id="PTHR45947:SF15">
    <property type="entry name" value="TEICHURONIC ACID BIOSYNTHESIS GLYCOSYLTRANSFERASE TUAC-RELATED"/>
    <property type="match status" value="1"/>
</dbReference>
<name>A0A512C966_9BACT</name>